<dbReference type="Proteomes" id="UP000836402">
    <property type="component" value="Unassembled WGS sequence"/>
</dbReference>
<dbReference type="AlphaFoldDB" id="A0A177UTJ0"/>
<proteinExistence type="predicted"/>
<comment type="caution">
    <text evidence="3">The sequence shown here is derived from an EMBL/GenBank/DDBJ whole genome shotgun (WGS) entry which is preliminary data.</text>
</comment>
<reference evidence="3" key="2">
    <citation type="journal article" date="2019" name="IMA Fungus">
        <title>Genome sequencing and comparison of five Tilletia species to identify candidate genes for the detection of regulated species infecting wheat.</title>
        <authorList>
            <person name="Nguyen H.D.T."/>
            <person name="Sultana T."/>
            <person name="Kesanakurti P."/>
            <person name="Hambleton S."/>
        </authorList>
    </citation>
    <scope>NUCLEOTIDE SEQUENCE</scope>
    <source>
        <strain evidence="3">DAOMC 238032</strain>
    </source>
</reference>
<protein>
    <submittedName>
        <fullName evidence="3">Uncharacterized protein</fullName>
    </submittedName>
</protein>
<dbReference type="EMBL" id="CAJHJG010005151">
    <property type="protein sequence ID" value="CAD6947904.1"/>
    <property type="molecule type" value="Genomic_DNA"/>
</dbReference>
<feature type="region of interest" description="Disordered" evidence="1">
    <location>
        <begin position="184"/>
        <end position="247"/>
    </location>
</feature>
<accession>A0A177UTJ0</accession>
<dbReference type="EMBL" id="LWDD02000668">
    <property type="protein sequence ID" value="KAE8257296.1"/>
    <property type="molecule type" value="Genomic_DNA"/>
</dbReference>
<sequence>MAAPYIVLAQVVPTMASVPPHLLPGYALLPHPAYIYAAPTTDGSHQLAGMEAFIQAALAQNKAYLQSLHLKVRSDVGALLGVIASEARAHWAEVLSKSPHDGQARQDATTKLDGLQRQCNANSAHIQASVKAAEDYSNKILENLLLQVKAARTSVSQVAHARQVAWTSSQPQQLYAFNAGSAARPAAVPQPGPASTPQRYLAVAPPPYQPPAAGSSSQAPQPASAAPSIIAPSTVEPSRQTAKRKRT</sequence>
<evidence type="ECO:0000313" key="5">
    <source>
        <dbReference type="Proteomes" id="UP000836402"/>
    </source>
</evidence>
<reference evidence="3" key="1">
    <citation type="submission" date="2016-04" db="EMBL/GenBank/DDBJ databases">
        <authorList>
            <person name="Nguyen H.D."/>
            <person name="Kesanakurti P."/>
            <person name="Cullis J."/>
            <person name="Levesque C.A."/>
            <person name="Hambleton S."/>
        </authorList>
    </citation>
    <scope>NUCLEOTIDE SEQUENCE</scope>
    <source>
        <strain evidence="3">DAOMC 238032</strain>
    </source>
</reference>
<keyword evidence="5" id="KW-1185">Reference proteome</keyword>
<dbReference type="Proteomes" id="UP000077671">
    <property type="component" value="Unassembled WGS sequence"/>
</dbReference>
<feature type="compositionally biased region" description="Low complexity" evidence="1">
    <location>
        <begin position="211"/>
        <end position="233"/>
    </location>
</feature>
<gene>
    <name evidence="3" type="ORF">A4X03_0g4718</name>
    <name evidence="2" type="ORF">JKIAZH3_G5090</name>
</gene>
<evidence type="ECO:0000313" key="4">
    <source>
        <dbReference type="Proteomes" id="UP000077671"/>
    </source>
</evidence>
<evidence type="ECO:0000313" key="2">
    <source>
        <dbReference type="EMBL" id="CAD6947904.1"/>
    </source>
</evidence>
<reference evidence="2" key="3">
    <citation type="submission" date="2020-10" db="EMBL/GenBank/DDBJ databases">
        <authorList>
            <person name="Sedaghatjoo S."/>
        </authorList>
    </citation>
    <scope>NUCLEOTIDE SEQUENCE</scope>
    <source>
        <strain evidence="2">AZH3</strain>
    </source>
</reference>
<name>A0A177UTJ0_9BASI</name>
<evidence type="ECO:0000313" key="3">
    <source>
        <dbReference type="EMBL" id="KAE8257296.1"/>
    </source>
</evidence>
<organism evidence="3 4">
    <name type="scientific">Tilletia caries</name>
    <name type="common">wheat bunt fungus</name>
    <dbReference type="NCBI Taxonomy" id="13290"/>
    <lineage>
        <taxon>Eukaryota</taxon>
        <taxon>Fungi</taxon>
        <taxon>Dikarya</taxon>
        <taxon>Basidiomycota</taxon>
        <taxon>Ustilaginomycotina</taxon>
        <taxon>Exobasidiomycetes</taxon>
        <taxon>Tilletiales</taxon>
        <taxon>Tilletiaceae</taxon>
        <taxon>Tilletia</taxon>
    </lineage>
</organism>
<evidence type="ECO:0000256" key="1">
    <source>
        <dbReference type="SAM" id="MobiDB-lite"/>
    </source>
</evidence>